<accession>A0A6G0YPZ4</accession>
<keyword evidence="2" id="KW-1185">Reference proteome</keyword>
<dbReference type="AlphaFoldDB" id="A0A6G0YPZ4"/>
<evidence type="ECO:0000313" key="2">
    <source>
        <dbReference type="Proteomes" id="UP000478052"/>
    </source>
</evidence>
<proteinExistence type="predicted"/>
<organism evidence="1 2">
    <name type="scientific">Aphis craccivora</name>
    <name type="common">Cowpea aphid</name>
    <dbReference type="NCBI Taxonomy" id="307492"/>
    <lineage>
        <taxon>Eukaryota</taxon>
        <taxon>Metazoa</taxon>
        <taxon>Ecdysozoa</taxon>
        <taxon>Arthropoda</taxon>
        <taxon>Hexapoda</taxon>
        <taxon>Insecta</taxon>
        <taxon>Pterygota</taxon>
        <taxon>Neoptera</taxon>
        <taxon>Paraneoptera</taxon>
        <taxon>Hemiptera</taxon>
        <taxon>Sternorrhyncha</taxon>
        <taxon>Aphidomorpha</taxon>
        <taxon>Aphidoidea</taxon>
        <taxon>Aphididae</taxon>
        <taxon>Aphidini</taxon>
        <taxon>Aphis</taxon>
        <taxon>Aphis</taxon>
    </lineage>
</organism>
<dbReference type="Proteomes" id="UP000478052">
    <property type="component" value="Unassembled WGS sequence"/>
</dbReference>
<reference evidence="1 2" key="1">
    <citation type="submission" date="2019-08" db="EMBL/GenBank/DDBJ databases">
        <title>Whole genome of Aphis craccivora.</title>
        <authorList>
            <person name="Voronova N.V."/>
            <person name="Shulinski R.S."/>
            <person name="Bandarenka Y.V."/>
            <person name="Zhorov D.G."/>
            <person name="Warner D."/>
        </authorList>
    </citation>
    <scope>NUCLEOTIDE SEQUENCE [LARGE SCALE GENOMIC DNA]</scope>
    <source>
        <strain evidence="1">180601</strain>
        <tissue evidence="1">Whole Body</tissue>
    </source>
</reference>
<comment type="caution">
    <text evidence="1">The sequence shown here is derived from an EMBL/GenBank/DDBJ whole genome shotgun (WGS) entry which is preliminary data.</text>
</comment>
<dbReference type="EMBL" id="VUJU01002897">
    <property type="protein sequence ID" value="KAF0759761.1"/>
    <property type="molecule type" value="Genomic_DNA"/>
</dbReference>
<protein>
    <submittedName>
        <fullName evidence="1">Zinc finger BED domain-containing protein RICESLEEPER 3-like</fullName>
    </submittedName>
</protein>
<sequence length="82" mass="9596">MPIVVPQFIVPCNMTTTRQIYQMAIVEREKLKEILKDIPNFETWKLRNKILETIEGLELHISENITNNSKSCLLLPVTMRKV</sequence>
<name>A0A6G0YPZ4_APHCR</name>
<evidence type="ECO:0000313" key="1">
    <source>
        <dbReference type="EMBL" id="KAF0759761.1"/>
    </source>
</evidence>
<gene>
    <name evidence="1" type="ORF">FWK35_00005743</name>
</gene>